<reference evidence="2 3" key="1">
    <citation type="submission" date="2017-05" db="EMBL/GenBank/DDBJ databases">
        <title>Acinetobacter populi ANC 5415 (= PBJ7), whole genome shotgun sequencing project.</title>
        <authorList>
            <person name="Nemec A."/>
            <person name="Radolfova-Krizova L."/>
        </authorList>
    </citation>
    <scope>NUCLEOTIDE SEQUENCE [LARGE SCALE GENOMIC DNA]</scope>
    <source>
        <strain evidence="2 3">PBJ7</strain>
    </source>
</reference>
<dbReference type="Proteomes" id="UP000196536">
    <property type="component" value="Unassembled WGS sequence"/>
</dbReference>
<keyword evidence="1" id="KW-0472">Membrane</keyword>
<keyword evidence="3" id="KW-1185">Reference proteome</keyword>
<protein>
    <recommendedName>
        <fullName evidence="4">Iron transporter</fullName>
    </recommendedName>
</protein>
<organism evidence="2 3">
    <name type="scientific">Acinetobacter populi</name>
    <dbReference type="NCBI Taxonomy" id="1582270"/>
    <lineage>
        <taxon>Bacteria</taxon>
        <taxon>Pseudomonadati</taxon>
        <taxon>Pseudomonadota</taxon>
        <taxon>Gammaproteobacteria</taxon>
        <taxon>Moraxellales</taxon>
        <taxon>Moraxellaceae</taxon>
        <taxon>Acinetobacter</taxon>
    </lineage>
</organism>
<keyword evidence="1" id="KW-0812">Transmembrane</keyword>
<dbReference type="AlphaFoldDB" id="A0A1Z9YZ99"/>
<evidence type="ECO:0008006" key="4">
    <source>
        <dbReference type="Google" id="ProtNLM"/>
    </source>
</evidence>
<evidence type="ECO:0000256" key="1">
    <source>
        <dbReference type="SAM" id="Phobius"/>
    </source>
</evidence>
<name>A0A1Z9YZ99_9GAMM</name>
<gene>
    <name evidence="2" type="ORF">CAP51_07285</name>
</gene>
<evidence type="ECO:0000313" key="3">
    <source>
        <dbReference type="Proteomes" id="UP000196536"/>
    </source>
</evidence>
<keyword evidence="1" id="KW-1133">Transmembrane helix</keyword>
<accession>A0A1Z9YZ99</accession>
<sequence>MKFRLSQLSELQIYRCTVLARCLLAIFAGFAIANLTVPLVAFFSFGQLAMATYSGLLLSFVIWLLYILYVFSARSLSRIVCFTLLVLIVQISLVALFKYWGNV</sequence>
<feature type="transmembrane region" description="Helical" evidence="1">
    <location>
        <begin position="79"/>
        <end position="100"/>
    </location>
</feature>
<dbReference type="RefSeq" id="WP_087620093.1">
    <property type="nucleotide sequence ID" value="NZ_NEXX01000002.1"/>
</dbReference>
<dbReference type="OrthoDB" id="6695113at2"/>
<feature type="transmembrane region" description="Helical" evidence="1">
    <location>
        <begin position="21"/>
        <end position="45"/>
    </location>
</feature>
<dbReference type="EMBL" id="NEXX01000002">
    <property type="protein sequence ID" value="OUY07545.1"/>
    <property type="molecule type" value="Genomic_DNA"/>
</dbReference>
<proteinExistence type="predicted"/>
<evidence type="ECO:0000313" key="2">
    <source>
        <dbReference type="EMBL" id="OUY07545.1"/>
    </source>
</evidence>
<feature type="transmembrane region" description="Helical" evidence="1">
    <location>
        <begin position="51"/>
        <end position="72"/>
    </location>
</feature>
<comment type="caution">
    <text evidence="2">The sequence shown here is derived from an EMBL/GenBank/DDBJ whole genome shotgun (WGS) entry which is preliminary data.</text>
</comment>